<proteinExistence type="predicted"/>
<evidence type="ECO:0008006" key="3">
    <source>
        <dbReference type="Google" id="ProtNLM"/>
    </source>
</evidence>
<evidence type="ECO:0000313" key="1">
    <source>
        <dbReference type="EMBL" id="CAG5072844.1"/>
    </source>
</evidence>
<reference evidence="1 2" key="1">
    <citation type="submission" date="2021-04" db="EMBL/GenBank/DDBJ databases">
        <authorList>
            <person name="Rodrigo-Torres L."/>
            <person name="Arahal R. D."/>
            <person name="Lucena T."/>
        </authorList>
    </citation>
    <scope>NUCLEOTIDE SEQUENCE [LARGE SCALE GENOMIC DNA]</scope>
    <source>
        <strain evidence="1 2">CECT 9623</strain>
    </source>
</reference>
<organism evidence="1 2">
    <name type="scientific">Dyadobacter linearis</name>
    <dbReference type="NCBI Taxonomy" id="2823330"/>
    <lineage>
        <taxon>Bacteria</taxon>
        <taxon>Pseudomonadati</taxon>
        <taxon>Bacteroidota</taxon>
        <taxon>Cytophagia</taxon>
        <taxon>Cytophagales</taxon>
        <taxon>Spirosomataceae</taxon>
        <taxon>Dyadobacter</taxon>
    </lineage>
</organism>
<protein>
    <recommendedName>
        <fullName evidence="3">Viral A-type inclusion protein</fullName>
    </recommendedName>
</protein>
<gene>
    <name evidence="1" type="ORF">DYBT9623_04385</name>
</gene>
<dbReference type="PROSITE" id="PS51257">
    <property type="entry name" value="PROKAR_LIPOPROTEIN"/>
    <property type="match status" value="1"/>
</dbReference>
<comment type="caution">
    <text evidence="1">The sequence shown here is derived from an EMBL/GenBank/DDBJ whole genome shotgun (WGS) entry which is preliminary data.</text>
</comment>
<sequence length="145" mass="16335">MKQILLTAILATVFLGCEKKAGEDKVTGLETEVLAIHDEIMPKMDSIMTLKAMLSTKIKEIDSLDNIGLSSNSLAEQRIKAIDINNKLNESDKSMMDWMHGYKGDSAKKLQSEQAVLYFEAEKDEILQVKQLTLRSLQEAKKFLE</sequence>
<dbReference type="EMBL" id="CAJRAU010000007">
    <property type="protein sequence ID" value="CAG5072844.1"/>
    <property type="molecule type" value="Genomic_DNA"/>
</dbReference>
<name>A0ABM8UVN7_9BACT</name>
<dbReference type="Proteomes" id="UP000679725">
    <property type="component" value="Unassembled WGS sequence"/>
</dbReference>
<evidence type="ECO:0000313" key="2">
    <source>
        <dbReference type="Proteomes" id="UP000679725"/>
    </source>
</evidence>
<accession>A0ABM8UVN7</accession>
<dbReference type="RefSeq" id="WP_215235666.1">
    <property type="nucleotide sequence ID" value="NZ_CAJRAU010000007.1"/>
</dbReference>
<keyword evidence="2" id="KW-1185">Reference proteome</keyword>